<dbReference type="Pfam" id="PF03781">
    <property type="entry name" value="FGE-sulfatase"/>
    <property type="match status" value="1"/>
</dbReference>
<feature type="domain" description="Sulfatase-modifying factor enzyme-like" evidence="2">
    <location>
        <begin position="68"/>
        <end position="316"/>
    </location>
</feature>
<comment type="caution">
    <text evidence="3">The sequence shown here is derived from an EMBL/GenBank/DDBJ whole genome shotgun (WGS) entry which is preliminary data.</text>
</comment>
<dbReference type="PANTHER" id="PTHR23150">
    <property type="entry name" value="SULFATASE MODIFYING FACTOR 1, 2"/>
    <property type="match status" value="1"/>
</dbReference>
<dbReference type="EMBL" id="JDVG02000259">
    <property type="protein sequence ID" value="KFB73247.1"/>
    <property type="molecule type" value="Genomic_DNA"/>
</dbReference>
<dbReference type="Gene3D" id="3.90.1580.10">
    <property type="entry name" value="paralog of FGE (formylglycine-generating enzyme)"/>
    <property type="match status" value="1"/>
</dbReference>
<organism evidence="3 4">
    <name type="scientific">Candidatus Accumulibacter phosphatis</name>
    <dbReference type="NCBI Taxonomy" id="327160"/>
    <lineage>
        <taxon>Bacteria</taxon>
        <taxon>Pseudomonadati</taxon>
        <taxon>Pseudomonadota</taxon>
        <taxon>Betaproteobacteria</taxon>
        <taxon>Candidatus Accumulibacter</taxon>
    </lineage>
</organism>
<dbReference type="InterPro" id="IPR005532">
    <property type="entry name" value="SUMF_dom"/>
</dbReference>
<dbReference type="GO" id="GO:0004674">
    <property type="term" value="F:protein serine/threonine kinase activity"/>
    <property type="evidence" value="ECO:0007669"/>
    <property type="project" value="UniProtKB-EC"/>
</dbReference>
<sequence length="327" mass="36253">MAIGVALGGGAGGAGFFLGEAPAWAIFWLALFAGIYWLGYTATPVFDERRPDVSPPRPRRVCDGELLMVDLPGGDFRMGSPASDDLARDDEKPQHQVTLAPFRMAVTPVTAELYREVMGQASTGDDPPVARLPATGVSWLDAVEFCNRLSVRAGYRPCYSRGLLGGWRCDWRADGYRLPTEAEWEYACRAGSTSRFCFGDDPAVLDAYAWYEGNAKGAAQPVATRRANAWGLYDMHGNVWEWCWDWYGSYSSRPARSPRGPIRWKFWAGTRVLRGGSFVNQPASLFVYPPALLRSADRFDGAPEYGHGHFGFRCVRVPPQHVDRSTH</sequence>
<keyword evidence="1" id="KW-0812">Transmembrane</keyword>
<dbReference type="Proteomes" id="UP000020077">
    <property type="component" value="Unassembled WGS sequence"/>
</dbReference>
<dbReference type="InterPro" id="IPR016187">
    <property type="entry name" value="CTDL_fold"/>
</dbReference>
<name>A0A080LWS8_9PROT</name>
<keyword evidence="3" id="KW-0808">Transferase</keyword>
<dbReference type="PANTHER" id="PTHR23150:SF19">
    <property type="entry name" value="FORMYLGLYCINE-GENERATING ENZYME"/>
    <property type="match status" value="1"/>
</dbReference>
<keyword evidence="1" id="KW-1133">Transmembrane helix</keyword>
<accession>A0A080LWS8</accession>
<dbReference type="EC" id="2.7.11.1" evidence="3"/>
<gene>
    <name evidence="3" type="primary">pkn1_3</name>
    <name evidence="3" type="ORF">AW09_001507</name>
</gene>
<evidence type="ECO:0000313" key="3">
    <source>
        <dbReference type="EMBL" id="KFB73247.1"/>
    </source>
</evidence>
<protein>
    <submittedName>
        <fullName evidence="3">Serine/threonine-protein kinase pkn1</fullName>
        <ecNumber evidence="3">2.7.11.1</ecNumber>
    </submittedName>
</protein>
<feature type="transmembrane region" description="Helical" evidence="1">
    <location>
        <begin position="21"/>
        <end position="40"/>
    </location>
</feature>
<evidence type="ECO:0000313" key="4">
    <source>
        <dbReference type="Proteomes" id="UP000020077"/>
    </source>
</evidence>
<dbReference type="InterPro" id="IPR042095">
    <property type="entry name" value="SUMF_sf"/>
</dbReference>
<dbReference type="SUPFAM" id="SSF56436">
    <property type="entry name" value="C-type lectin-like"/>
    <property type="match status" value="1"/>
</dbReference>
<evidence type="ECO:0000256" key="1">
    <source>
        <dbReference type="SAM" id="Phobius"/>
    </source>
</evidence>
<dbReference type="InterPro" id="IPR051043">
    <property type="entry name" value="Sulfatase_Mod_Factor_Kinase"/>
</dbReference>
<keyword evidence="1" id="KW-0472">Membrane</keyword>
<proteinExistence type="predicted"/>
<dbReference type="GO" id="GO:0120147">
    <property type="term" value="F:formylglycine-generating oxidase activity"/>
    <property type="evidence" value="ECO:0007669"/>
    <property type="project" value="TreeGrafter"/>
</dbReference>
<evidence type="ECO:0000259" key="2">
    <source>
        <dbReference type="Pfam" id="PF03781"/>
    </source>
</evidence>
<keyword evidence="3" id="KW-0418">Kinase</keyword>
<dbReference type="AlphaFoldDB" id="A0A080LWS8"/>
<reference evidence="3 4" key="1">
    <citation type="submission" date="2014-02" db="EMBL/GenBank/DDBJ databases">
        <title>Expanding our view of genomic diversity in Candidatus Accumulibacter clades.</title>
        <authorList>
            <person name="Skennerton C.T."/>
            <person name="Barr J.J."/>
            <person name="Slater F.R."/>
            <person name="Bond P.L."/>
            <person name="Tyson G.W."/>
        </authorList>
    </citation>
    <scope>NUCLEOTIDE SEQUENCE [LARGE SCALE GENOMIC DNA]</scope>
    <source>
        <strain evidence="4">BA-91</strain>
    </source>
</reference>